<dbReference type="GO" id="GO:0061630">
    <property type="term" value="F:ubiquitin protein ligase activity"/>
    <property type="evidence" value="ECO:0000318"/>
    <property type="project" value="GO_Central"/>
</dbReference>
<evidence type="ECO:0000313" key="15">
    <source>
        <dbReference type="EMBL" id="AFK40062.1"/>
    </source>
</evidence>
<comment type="subcellular location">
    <subcellularLocation>
        <location evidence="2">Endomembrane system</location>
    </subcellularLocation>
    <subcellularLocation>
        <location evidence="11">Endoplasmic reticulum membrane</location>
        <topology evidence="11">Single-pass type IV membrane protein</topology>
    </subcellularLocation>
</comment>
<evidence type="ECO:0000313" key="17">
    <source>
        <dbReference type="EMBL" id="RHN62434.1"/>
    </source>
</evidence>
<evidence type="ECO:0000256" key="4">
    <source>
        <dbReference type="ARBA" id="ARBA00022679"/>
    </source>
</evidence>
<feature type="domain" description="RING-type" evidence="13">
    <location>
        <begin position="33"/>
        <end position="80"/>
    </location>
</feature>
<keyword evidence="11" id="KW-0256">Endoplasmic reticulum</keyword>
<proteinExistence type="evidence at transcript level"/>
<reference evidence="14" key="1">
    <citation type="submission" date="2008-12" db="EMBL/GenBank/DDBJ databases">
        <title>Medicago truncatula full length cdna cloning project.</title>
        <authorList>
            <person name="Moskal W."/>
            <person name="Chan A."/>
            <person name="Cheung F."/>
            <person name="Xiao Y."/>
            <person name="Town C.D."/>
        </authorList>
    </citation>
    <scope>NUCLEOTIDE SEQUENCE</scope>
</reference>
<dbReference type="EnsemblPlants" id="KEH31078">
    <property type="protein sequence ID" value="KEH31078"/>
    <property type="gene ID" value="MTR_4g088875"/>
</dbReference>
<reference evidence="18" key="5">
    <citation type="submission" date="2015-04" db="UniProtKB">
        <authorList>
            <consortium name="EnsemblPlants"/>
        </authorList>
    </citation>
    <scope>IDENTIFICATION</scope>
    <source>
        <strain evidence="18">cv. Jemalong A17</strain>
    </source>
</reference>
<dbReference type="KEGG" id="mtr:25493171"/>
<reference evidence="16 19" key="2">
    <citation type="journal article" date="2011" name="Nature">
        <title>The Medicago genome provides insight into the evolution of rhizobial symbioses.</title>
        <authorList>
            <person name="Young N.D."/>
            <person name="Debelle F."/>
            <person name="Oldroyd G.E."/>
            <person name="Geurts R."/>
            <person name="Cannon S.B."/>
            <person name="Udvardi M.K."/>
            <person name="Benedito V.A."/>
            <person name="Mayer K.F."/>
            <person name="Gouzy J."/>
            <person name="Schoof H."/>
            <person name="Van de Peer Y."/>
            <person name="Proost S."/>
            <person name="Cook D.R."/>
            <person name="Meyers B.C."/>
            <person name="Spannagl M."/>
            <person name="Cheung F."/>
            <person name="De Mita S."/>
            <person name="Krishnakumar V."/>
            <person name="Gundlach H."/>
            <person name="Zhou S."/>
            <person name="Mudge J."/>
            <person name="Bharti A.K."/>
            <person name="Murray J.D."/>
            <person name="Naoumkina M.A."/>
            <person name="Rosen B."/>
            <person name="Silverstein K.A."/>
            <person name="Tang H."/>
            <person name="Rombauts S."/>
            <person name="Zhao P.X."/>
            <person name="Zhou P."/>
            <person name="Barbe V."/>
            <person name="Bardou P."/>
            <person name="Bechner M."/>
            <person name="Bellec A."/>
            <person name="Berger A."/>
            <person name="Berges H."/>
            <person name="Bidwell S."/>
            <person name="Bisseling T."/>
            <person name="Choisne N."/>
            <person name="Couloux A."/>
            <person name="Denny R."/>
            <person name="Deshpande S."/>
            <person name="Dai X."/>
            <person name="Doyle J.J."/>
            <person name="Dudez A.M."/>
            <person name="Farmer A.D."/>
            <person name="Fouteau S."/>
            <person name="Franken C."/>
            <person name="Gibelin C."/>
            <person name="Gish J."/>
            <person name="Goldstein S."/>
            <person name="Gonzalez A.J."/>
            <person name="Green P.J."/>
            <person name="Hallab A."/>
            <person name="Hartog M."/>
            <person name="Hua A."/>
            <person name="Humphray S.J."/>
            <person name="Jeong D.H."/>
            <person name="Jing Y."/>
            <person name="Jocker A."/>
            <person name="Kenton S.M."/>
            <person name="Kim D.J."/>
            <person name="Klee K."/>
            <person name="Lai H."/>
            <person name="Lang C."/>
            <person name="Lin S."/>
            <person name="Macmil S.L."/>
            <person name="Magdelenat G."/>
            <person name="Matthews L."/>
            <person name="McCorrison J."/>
            <person name="Monaghan E.L."/>
            <person name="Mun J.H."/>
            <person name="Najar F.Z."/>
            <person name="Nicholson C."/>
            <person name="Noirot C."/>
            <person name="O'Bleness M."/>
            <person name="Paule C.R."/>
            <person name="Poulain J."/>
            <person name="Prion F."/>
            <person name="Qin B."/>
            <person name="Qu C."/>
            <person name="Retzel E.F."/>
            <person name="Riddle C."/>
            <person name="Sallet E."/>
            <person name="Samain S."/>
            <person name="Samson N."/>
            <person name="Sanders I."/>
            <person name="Saurat O."/>
            <person name="Scarpelli C."/>
            <person name="Schiex T."/>
            <person name="Segurens B."/>
            <person name="Severin A.J."/>
            <person name="Sherrier D.J."/>
            <person name="Shi R."/>
            <person name="Sims S."/>
            <person name="Singer S.R."/>
            <person name="Sinharoy S."/>
            <person name="Sterck L."/>
            <person name="Viollet A."/>
            <person name="Wang B.B."/>
            <person name="Wang K."/>
            <person name="Wang M."/>
            <person name="Wang X."/>
            <person name="Warfsmann J."/>
            <person name="Weissenbach J."/>
            <person name="White D.D."/>
            <person name="White J.D."/>
            <person name="Wiley G.B."/>
            <person name="Wincker P."/>
            <person name="Xing Y."/>
            <person name="Yang L."/>
            <person name="Yao Z."/>
            <person name="Ying F."/>
            <person name="Zhai J."/>
            <person name="Zhou L."/>
            <person name="Zuber A."/>
            <person name="Denarie J."/>
            <person name="Dixon R.A."/>
            <person name="May G.D."/>
            <person name="Schwartz D.C."/>
            <person name="Rogers J."/>
            <person name="Quetier F."/>
            <person name="Town C.D."/>
            <person name="Roe B.A."/>
        </authorList>
    </citation>
    <scope>NUCLEOTIDE SEQUENCE [LARGE SCALE GENOMIC DNA]</scope>
    <source>
        <strain evidence="16">A17</strain>
        <strain evidence="18 19">cv. Jemalong A17</strain>
    </source>
</reference>
<dbReference type="Gramene" id="rna25012">
    <property type="protein sequence ID" value="RHN62434.1"/>
    <property type="gene ID" value="gene25012"/>
</dbReference>
<dbReference type="InterPro" id="IPR045103">
    <property type="entry name" value="RNF5/RNF185-like"/>
</dbReference>
<feature type="region of interest" description="Disordered" evidence="12">
    <location>
        <begin position="100"/>
        <end position="120"/>
    </location>
</feature>
<dbReference type="Pfam" id="PF00097">
    <property type="entry name" value="zf-C3HC4"/>
    <property type="match status" value="1"/>
</dbReference>
<keyword evidence="5 11" id="KW-0479">Metal-binding</keyword>
<evidence type="ECO:0000256" key="5">
    <source>
        <dbReference type="ARBA" id="ARBA00022723"/>
    </source>
</evidence>
<dbReference type="PANTHER" id="PTHR12313">
    <property type="entry name" value="E3 UBIQUITIN-PROTEIN LIGASE RNF5-RELATED"/>
    <property type="match status" value="1"/>
</dbReference>
<evidence type="ECO:0000256" key="1">
    <source>
        <dbReference type="ARBA" id="ARBA00000900"/>
    </source>
</evidence>
<keyword evidence="11" id="KW-1133">Transmembrane helix</keyword>
<dbReference type="InterPro" id="IPR017907">
    <property type="entry name" value="Znf_RING_CS"/>
</dbReference>
<keyword evidence="6 10" id="KW-0863">Zinc-finger</keyword>
<evidence type="ECO:0000256" key="2">
    <source>
        <dbReference type="ARBA" id="ARBA00004308"/>
    </source>
</evidence>
<evidence type="ECO:0000313" key="16">
    <source>
        <dbReference type="EMBL" id="KEH31078.1"/>
    </source>
</evidence>
<dbReference type="HOGENOM" id="CLU_055198_1_0_1"/>
<evidence type="ECO:0000313" key="14">
    <source>
        <dbReference type="EMBL" id="ACJ84351.1"/>
    </source>
</evidence>
<dbReference type="EMBL" id="PSQE01000004">
    <property type="protein sequence ID" value="RHN62434.1"/>
    <property type="molecule type" value="Genomic_DNA"/>
</dbReference>
<comment type="function">
    <text evidence="11">E3 ubiquitin-protein ligase.</text>
</comment>
<gene>
    <name evidence="18" type="primary">25493171</name>
    <name evidence="16" type="ordered locus">MTR_4g088875</name>
    <name evidence="17" type="ORF">MtrunA17_Chr4g0047381</name>
</gene>
<dbReference type="InterPro" id="IPR013083">
    <property type="entry name" value="Znf_RING/FYVE/PHD"/>
</dbReference>
<dbReference type="PROSITE" id="PS50089">
    <property type="entry name" value="ZF_RING_2"/>
    <property type="match status" value="1"/>
</dbReference>
<dbReference type="AlphaFoldDB" id="B7FHX2"/>
<comment type="pathway">
    <text evidence="3 11">Protein modification; protein ubiquitination.</text>
</comment>
<keyword evidence="4 11" id="KW-0808">Transferase</keyword>
<evidence type="ECO:0000256" key="11">
    <source>
        <dbReference type="RuleBase" id="RU369090"/>
    </source>
</evidence>
<reference evidence="17" key="6">
    <citation type="journal article" date="2018" name="Nat. Plants">
        <title>Whole-genome landscape of Medicago truncatula symbiotic genes.</title>
        <authorList>
            <person name="Pecrix Y."/>
            <person name="Gamas P."/>
            <person name="Carrere S."/>
        </authorList>
    </citation>
    <scope>NUCLEOTIDE SEQUENCE</scope>
    <source>
        <tissue evidence="17">Leaves</tissue>
    </source>
</reference>
<dbReference type="STRING" id="3880.B7FHX2"/>
<comment type="domain">
    <text evidence="11">The RING-type zinc finger domain is responsible for E3 ligase activity.</text>
</comment>
<dbReference type="EC" id="2.3.2.27" evidence="11"/>
<dbReference type="InterPro" id="IPR018957">
    <property type="entry name" value="Znf_C3HC4_RING-type"/>
</dbReference>
<name>B7FHX2_MEDTR</name>
<protein>
    <recommendedName>
        <fullName evidence="11">E3 ubiquitin-protein ligase RMA</fullName>
        <ecNumber evidence="11">2.3.2.27</ecNumber>
    </recommendedName>
    <alternativeName>
        <fullName evidence="11">Protein RING membrane-anchor</fullName>
    </alternativeName>
    <alternativeName>
        <fullName evidence="11">RING-type E3 ubiquitin transferase RMA</fullName>
    </alternativeName>
</protein>
<keyword evidence="19" id="KW-1185">Reference proteome</keyword>
<dbReference type="GO" id="GO:0008270">
    <property type="term" value="F:zinc ion binding"/>
    <property type="evidence" value="ECO:0007669"/>
    <property type="project" value="UniProtKB-KW"/>
</dbReference>
<evidence type="ECO:0000256" key="8">
    <source>
        <dbReference type="ARBA" id="ARBA00022833"/>
    </source>
</evidence>
<dbReference type="EMBL" id="CM001220">
    <property type="protein sequence ID" value="KEH31078.1"/>
    <property type="molecule type" value="Genomic_DNA"/>
</dbReference>
<dbReference type="Proteomes" id="UP000002051">
    <property type="component" value="Chromosome 4"/>
</dbReference>
<feature type="compositionally biased region" description="Basic and acidic residues" evidence="12">
    <location>
        <begin position="100"/>
        <end position="111"/>
    </location>
</feature>
<sequence length="231" mass="26311">MAFEHEDFFTQEWKAIPNSGTETEKNCDSCFDCNICLDFAHEPVVTLCGHLYCWSCIYKWLFVQSASLAPDEPPQCPVCKDGISHTKMVPLYGRGQTLSRCDRDSDAKPTLEDISIPPRPPASGIQSLLAMATSPQNGSRQQLPYRNPYQTQHINSSTYQDNDTPQMHNLGTFMTPLFPQFVFGFGNSENSHHMVGNSSSRWRRQEMLANKSLNRISFFLFLCFLLCFILF</sequence>
<keyword evidence="11" id="KW-0812">Transmembrane</keyword>
<dbReference type="EMBL" id="BT051687">
    <property type="protein sequence ID" value="ACJ84351.1"/>
    <property type="molecule type" value="mRNA"/>
</dbReference>
<dbReference type="SMART" id="SM00184">
    <property type="entry name" value="RING"/>
    <property type="match status" value="1"/>
</dbReference>
<keyword evidence="7 11" id="KW-0833">Ubl conjugation pathway</keyword>
<reference evidence="15" key="3">
    <citation type="submission" date="2012-05" db="EMBL/GenBank/DDBJ databases">
        <authorList>
            <person name="Krishnakumar V."/>
            <person name="Cheung F."/>
            <person name="Xiao Y."/>
            <person name="Chan A."/>
            <person name="Moskal W.A."/>
            <person name="Town C.D."/>
        </authorList>
    </citation>
    <scope>NUCLEOTIDE SEQUENCE</scope>
</reference>
<feature type="transmembrane region" description="Helical" evidence="11">
    <location>
        <begin position="213"/>
        <end position="230"/>
    </location>
</feature>
<organism evidence="14">
    <name type="scientific">Medicago truncatula</name>
    <name type="common">Barrel medic</name>
    <name type="synonym">Medicago tribuloides</name>
    <dbReference type="NCBI Taxonomy" id="3880"/>
    <lineage>
        <taxon>Eukaryota</taxon>
        <taxon>Viridiplantae</taxon>
        <taxon>Streptophyta</taxon>
        <taxon>Embryophyta</taxon>
        <taxon>Tracheophyta</taxon>
        <taxon>Spermatophyta</taxon>
        <taxon>Magnoliopsida</taxon>
        <taxon>eudicotyledons</taxon>
        <taxon>Gunneridae</taxon>
        <taxon>Pentapetalae</taxon>
        <taxon>rosids</taxon>
        <taxon>fabids</taxon>
        <taxon>Fabales</taxon>
        <taxon>Fabaceae</taxon>
        <taxon>Papilionoideae</taxon>
        <taxon>50 kb inversion clade</taxon>
        <taxon>NPAAA clade</taxon>
        <taxon>Hologalegina</taxon>
        <taxon>IRL clade</taxon>
        <taxon>Trifolieae</taxon>
        <taxon>Medicago</taxon>
    </lineage>
</organism>
<dbReference type="Gene3D" id="3.30.40.10">
    <property type="entry name" value="Zinc/RING finger domain, C3HC4 (zinc finger)"/>
    <property type="match status" value="1"/>
</dbReference>
<dbReference type="GO" id="GO:0044390">
    <property type="term" value="F:ubiquitin-like protein conjugating enzyme binding"/>
    <property type="evidence" value="ECO:0000318"/>
    <property type="project" value="GO_Central"/>
</dbReference>
<comment type="catalytic activity">
    <reaction evidence="1 11">
        <text>S-ubiquitinyl-[E2 ubiquitin-conjugating enzyme]-L-cysteine + [acceptor protein]-L-lysine = [E2 ubiquitin-conjugating enzyme]-L-cysteine + N(6)-ubiquitinyl-[acceptor protein]-L-lysine.</text>
        <dbReference type="EC" id="2.3.2.27"/>
    </reaction>
</comment>
<reference evidence="16 19" key="4">
    <citation type="journal article" date="2014" name="BMC Genomics">
        <title>An improved genome release (version Mt4.0) for the model legume Medicago truncatula.</title>
        <authorList>
            <person name="Tang H."/>
            <person name="Krishnakumar V."/>
            <person name="Bidwell S."/>
            <person name="Rosen B."/>
            <person name="Chan A."/>
            <person name="Zhou S."/>
            <person name="Gentzbittel L."/>
            <person name="Childs K.L."/>
            <person name="Yandell M."/>
            <person name="Gundlach H."/>
            <person name="Mayer K.F."/>
            <person name="Schwartz D.C."/>
            <person name="Town C.D."/>
        </authorList>
    </citation>
    <scope>GENOME REANNOTATION</scope>
    <source>
        <strain evidence="16">A17</strain>
        <strain evidence="18 19">cv. Jemalong A17</strain>
    </source>
</reference>
<dbReference type="Proteomes" id="UP000265566">
    <property type="component" value="Chromosome 4"/>
</dbReference>
<dbReference type="SUPFAM" id="SSF57850">
    <property type="entry name" value="RING/U-box"/>
    <property type="match status" value="1"/>
</dbReference>
<dbReference type="PROSITE" id="PS00518">
    <property type="entry name" value="ZF_RING_1"/>
    <property type="match status" value="1"/>
</dbReference>
<dbReference type="GO" id="GO:0016567">
    <property type="term" value="P:protein ubiquitination"/>
    <property type="evidence" value="ECO:0007669"/>
    <property type="project" value="UniProtKB-UniPathway"/>
</dbReference>
<dbReference type="GO" id="GO:0006511">
    <property type="term" value="P:ubiquitin-dependent protein catabolic process"/>
    <property type="evidence" value="ECO:0000318"/>
    <property type="project" value="GO_Central"/>
</dbReference>
<keyword evidence="9 11" id="KW-0472">Membrane</keyword>
<dbReference type="GO" id="GO:0005789">
    <property type="term" value="C:endoplasmic reticulum membrane"/>
    <property type="evidence" value="ECO:0007669"/>
    <property type="project" value="UniProtKB-SubCell"/>
</dbReference>
<evidence type="ECO:0000256" key="10">
    <source>
        <dbReference type="PROSITE-ProRule" id="PRU00175"/>
    </source>
</evidence>
<dbReference type="OrthoDB" id="6270329at2759"/>
<evidence type="ECO:0000256" key="7">
    <source>
        <dbReference type="ARBA" id="ARBA00022786"/>
    </source>
</evidence>
<evidence type="ECO:0000256" key="12">
    <source>
        <dbReference type="SAM" id="MobiDB-lite"/>
    </source>
</evidence>
<keyword evidence="8 11" id="KW-0862">Zinc</keyword>
<evidence type="ECO:0000313" key="19">
    <source>
        <dbReference type="Proteomes" id="UP000002051"/>
    </source>
</evidence>
<dbReference type="InterPro" id="IPR001841">
    <property type="entry name" value="Znf_RING"/>
</dbReference>
<evidence type="ECO:0000256" key="9">
    <source>
        <dbReference type="ARBA" id="ARBA00023136"/>
    </source>
</evidence>
<evidence type="ECO:0000256" key="6">
    <source>
        <dbReference type="ARBA" id="ARBA00022771"/>
    </source>
</evidence>
<evidence type="ECO:0000256" key="3">
    <source>
        <dbReference type="ARBA" id="ARBA00004906"/>
    </source>
</evidence>
<evidence type="ECO:0000313" key="18">
    <source>
        <dbReference type="EnsemblPlants" id="KEH31078"/>
    </source>
</evidence>
<accession>B7FHX2</accession>
<dbReference type="UniPathway" id="UPA00143"/>
<dbReference type="EMBL" id="BT140267">
    <property type="protein sequence ID" value="AFK40062.1"/>
    <property type="molecule type" value="mRNA"/>
</dbReference>
<evidence type="ECO:0000259" key="13">
    <source>
        <dbReference type="PROSITE" id="PS50089"/>
    </source>
</evidence>
<dbReference type="GO" id="GO:0036503">
    <property type="term" value="P:ERAD pathway"/>
    <property type="evidence" value="ECO:0000318"/>
    <property type="project" value="GO_Central"/>
</dbReference>
<keyword evidence="17" id="KW-0012">Acyltransferase</keyword>